<comment type="caution">
    <text evidence="1">The sequence shown here is derived from an EMBL/GenBank/DDBJ whole genome shotgun (WGS) entry which is preliminary data.</text>
</comment>
<protein>
    <submittedName>
        <fullName evidence="1">WXG100 family type VII secretion target</fullName>
    </submittedName>
</protein>
<dbReference type="InterPro" id="IPR010310">
    <property type="entry name" value="T7SS_ESAT-6-like"/>
</dbReference>
<sequence>MTQVTPQMLTDAGNAATNAGETISLNLTRLLYEIETQAKGFQGGAGSTFQNVTGELGQELTQLLKALNEMAENVHGANRHFGTTDEDAANEIQKVAQEHGAGYAGIGNQLRGH</sequence>
<accession>A0A8J7H323</accession>
<dbReference type="AlphaFoldDB" id="A0A8J7H323"/>
<reference evidence="1" key="1">
    <citation type="submission" date="2020-11" db="EMBL/GenBank/DDBJ databases">
        <title>Sequencing the genomes of 1000 actinobacteria strains.</title>
        <authorList>
            <person name="Klenk H.-P."/>
        </authorList>
    </citation>
    <scope>NUCLEOTIDE SEQUENCE</scope>
    <source>
        <strain evidence="1">DSM 45356</strain>
    </source>
</reference>
<dbReference type="RefSeq" id="WP_197007110.1">
    <property type="nucleotide sequence ID" value="NZ_BONS01000005.1"/>
</dbReference>
<dbReference type="SUPFAM" id="SSF140453">
    <property type="entry name" value="EsxAB dimer-like"/>
    <property type="match status" value="1"/>
</dbReference>
<gene>
    <name evidence="1" type="ORF">IW245_006772</name>
</gene>
<dbReference type="Proteomes" id="UP000622552">
    <property type="component" value="Unassembled WGS sequence"/>
</dbReference>
<dbReference type="Gene3D" id="1.10.287.1060">
    <property type="entry name" value="ESAT-6-like"/>
    <property type="match status" value="1"/>
</dbReference>
<name>A0A8J7H323_9ACTN</name>
<dbReference type="Pfam" id="PF06013">
    <property type="entry name" value="WXG100"/>
    <property type="match status" value="1"/>
</dbReference>
<dbReference type="EMBL" id="JADOUF010000001">
    <property type="protein sequence ID" value="MBG6140578.1"/>
    <property type="molecule type" value="Genomic_DNA"/>
</dbReference>
<evidence type="ECO:0000313" key="1">
    <source>
        <dbReference type="EMBL" id="MBG6140578.1"/>
    </source>
</evidence>
<proteinExistence type="predicted"/>
<keyword evidence="2" id="KW-1185">Reference proteome</keyword>
<evidence type="ECO:0000313" key="2">
    <source>
        <dbReference type="Proteomes" id="UP000622552"/>
    </source>
</evidence>
<organism evidence="1 2">
    <name type="scientific">Longispora fulva</name>
    <dbReference type="NCBI Taxonomy" id="619741"/>
    <lineage>
        <taxon>Bacteria</taxon>
        <taxon>Bacillati</taxon>
        <taxon>Actinomycetota</taxon>
        <taxon>Actinomycetes</taxon>
        <taxon>Micromonosporales</taxon>
        <taxon>Micromonosporaceae</taxon>
        <taxon>Longispora</taxon>
    </lineage>
</organism>
<dbReference type="InterPro" id="IPR036689">
    <property type="entry name" value="ESAT-6-like_sf"/>
</dbReference>